<feature type="domain" description="FAD dependent oxidoreductase" evidence="2">
    <location>
        <begin position="5"/>
        <end position="391"/>
    </location>
</feature>
<dbReference type="PANTHER" id="PTHR13847">
    <property type="entry name" value="SARCOSINE DEHYDROGENASE-RELATED"/>
    <property type="match status" value="1"/>
</dbReference>
<dbReference type="EMBL" id="FXXP01000001">
    <property type="protein sequence ID" value="SMX27901.1"/>
    <property type="molecule type" value="Genomic_DNA"/>
</dbReference>
<name>A0A238JB15_9RHOB</name>
<evidence type="ECO:0000256" key="1">
    <source>
        <dbReference type="ARBA" id="ARBA00023002"/>
    </source>
</evidence>
<dbReference type="Pfam" id="PF01266">
    <property type="entry name" value="DAO"/>
    <property type="match status" value="1"/>
</dbReference>
<sequence>MSSTIVLGAGIVGISTALALQARGLDVLVIDRKAPGQETSFGNAGVIQNEARAPYAFPRAPLTLLTYALGRSNDVIFDLPALPGMANALAQYFWQSAPRRHADISRHYAELVAQATSDHAALITASGAEHLLCKSGLGEIFTNQKAFEARALEAEQFGKTHELAMTTVDGTQIAAEEGLTKAPAGAVLWRDTWHVRDPGALVTAYAKHFIRNGGRVEQADITALSPAGSAWKVNTTSISYDAKHVVVALGPWSPNLLAPLGYRIPMVMKRGYHAHYNHETELSRPYLFAQEGLVLSSMNAGLRVTTGAHLTDFDRPQKLHQLKAGLKAISGYISLTDRVPEQQWHGTRPCLPGMLPLVGPAPKHQGLWFNFGHGHQGLTLGPTTGKRLAALFELAAD</sequence>
<proteinExistence type="predicted"/>
<evidence type="ECO:0000259" key="2">
    <source>
        <dbReference type="Pfam" id="PF01266"/>
    </source>
</evidence>
<dbReference type="Gene3D" id="3.30.9.10">
    <property type="entry name" value="D-Amino Acid Oxidase, subunit A, domain 2"/>
    <property type="match status" value="1"/>
</dbReference>
<dbReference type="OrthoDB" id="9805337at2"/>
<protein>
    <submittedName>
        <fullName evidence="3">D-amino acid dehydrogenase small subunit</fullName>
        <ecNumber evidence="3">1.4.99.6</ecNumber>
    </submittedName>
</protein>
<dbReference type="Gene3D" id="3.50.50.60">
    <property type="entry name" value="FAD/NAD(P)-binding domain"/>
    <property type="match status" value="2"/>
</dbReference>
<evidence type="ECO:0000313" key="3">
    <source>
        <dbReference type="EMBL" id="SMX27901.1"/>
    </source>
</evidence>
<dbReference type="InterPro" id="IPR036188">
    <property type="entry name" value="FAD/NAD-bd_sf"/>
</dbReference>
<keyword evidence="4" id="KW-1185">Reference proteome</keyword>
<dbReference type="Proteomes" id="UP000225972">
    <property type="component" value="Unassembled WGS sequence"/>
</dbReference>
<organism evidence="3 4">
    <name type="scientific">Pelagimonas phthalicica</name>
    <dbReference type="NCBI Taxonomy" id="1037362"/>
    <lineage>
        <taxon>Bacteria</taxon>
        <taxon>Pseudomonadati</taxon>
        <taxon>Pseudomonadota</taxon>
        <taxon>Alphaproteobacteria</taxon>
        <taxon>Rhodobacterales</taxon>
        <taxon>Roseobacteraceae</taxon>
        <taxon>Pelagimonas</taxon>
    </lineage>
</organism>
<accession>A0A238JB15</accession>
<dbReference type="GO" id="GO:0016491">
    <property type="term" value="F:oxidoreductase activity"/>
    <property type="evidence" value="ECO:0007669"/>
    <property type="project" value="UniProtKB-KW"/>
</dbReference>
<dbReference type="EC" id="1.4.99.6" evidence="3"/>
<reference evidence="4" key="1">
    <citation type="submission" date="2017-05" db="EMBL/GenBank/DDBJ databases">
        <authorList>
            <person name="Rodrigo-Torres L."/>
            <person name="Arahal R. D."/>
            <person name="Lucena T."/>
        </authorList>
    </citation>
    <scope>NUCLEOTIDE SEQUENCE [LARGE SCALE GENOMIC DNA]</scope>
    <source>
        <strain evidence="4">CECT 8649</strain>
    </source>
</reference>
<dbReference type="SUPFAM" id="SSF51905">
    <property type="entry name" value="FAD/NAD(P)-binding domain"/>
    <property type="match status" value="1"/>
</dbReference>
<dbReference type="GO" id="GO:0005737">
    <property type="term" value="C:cytoplasm"/>
    <property type="evidence" value="ECO:0007669"/>
    <property type="project" value="TreeGrafter"/>
</dbReference>
<keyword evidence="1 3" id="KW-0560">Oxidoreductase</keyword>
<dbReference type="RefSeq" id="WP_099244403.1">
    <property type="nucleotide sequence ID" value="NZ_FXXP01000001.1"/>
</dbReference>
<dbReference type="PANTHER" id="PTHR13847:SF289">
    <property type="entry name" value="GLYCINE OXIDASE"/>
    <property type="match status" value="1"/>
</dbReference>
<evidence type="ECO:0000313" key="4">
    <source>
        <dbReference type="Proteomes" id="UP000225972"/>
    </source>
</evidence>
<dbReference type="AlphaFoldDB" id="A0A238JB15"/>
<gene>
    <name evidence="3" type="primary">dadA_2</name>
    <name evidence="3" type="ORF">TRP8649_02013</name>
</gene>
<dbReference type="InterPro" id="IPR006076">
    <property type="entry name" value="FAD-dep_OxRdtase"/>
</dbReference>